<dbReference type="SUPFAM" id="SSF51338">
    <property type="entry name" value="Composite domain of metallo-dependent hydrolases"/>
    <property type="match status" value="1"/>
</dbReference>
<feature type="domain" description="Amidohydrolase 3" evidence="3">
    <location>
        <begin position="83"/>
        <end position="395"/>
    </location>
</feature>
<evidence type="ECO:0000313" key="5">
    <source>
        <dbReference type="Proteomes" id="UP000323608"/>
    </source>
</evidence>
<name>A0A5B0W0B7_RHITR</name>
<dbReference type="InterPro" id="IPR011059">
    <property type="entry name" value="Metal-dep_hydrolase_composite"/>
</dbReference>
<protein>
    <submittedName>
        <fullName evidence="4">Amidohydrolase family protein</fullName>
    </submittedName>
</protein>
<accession>A0A5B0W0B7</accession>
<dbReference type="OrthoDB" id="9815027at2"/>
<dbReference type="EMBL" id="VNIP01000008">
    <property type="protein sequence ID" value="KAA1180450.1"/>
    <property type="molecule type" value="Genomic_DNA"/>
</dbReference>
<dbReference type="PANTHER" id="PTHR32027:SF9">
    <property type="entry name" value="BLL3847 PROTEIN"/>
    <property type="match status" value="1"/>
</dbReference>
<keyword evidence="1" id="KW-0479">Metal-binding</keyword>
<comment type="caution">
    <text evidence="4">The sequence shown here is derived from an EMBL/GenBank/DDBJ whole genome shotgun (WGS) entry which is preliminary data.</text>
</comment>
<dbReference type="Pfam" id="PF07969">
    <property type="entry name" value="Amidohydro_3"/>
    <property type="match status" value="1"/>
</dbReference>
<dbReference type="Gene3D" id="3.20.20.140">
    <property type="entry name" value="Metal-dependent hydrolases"/>
    <property type="match status" value="1"/>
</dbReference>
<dbReference type="FunFam" id="3.20.20.140:FF:000019">
    <property type="entry name" value="Cytosine deaminase"/>
    <property type="match status" value="1"/>
</dbReference>
<dbReference type="Gene3D" id="2.30.40.10">
    <property type="entry name" value="Urease, subunit C, domain 1"/>
    <property type="match status" value="1"/>
</dbReference>
<dbReference type="InterPro" id="IPR013108">
    <property type="entry name" value="Amidohydro_3"/>
</dbReference>
<sequence length="411" mass="44599">MLDLVISNVRIAKREGCLDIGLRDGRIAAIEHELIADAPRHDMCGCFAFGGFVDSHIHLDKACILDRCFICEGTLEEAVRETAKAKAAFTVEDVHARAARVVEKAIVNGTTAMRTFVEIDPRAGYRSFEAIKQIKRAYAWAIDIQICAFAQEGLTNEAETEGMLDHALSDRADLIGGCPYTDPDPQAHISRIFDLAERHGVDVDFHIDFDLNPSGSAIPAVLAETKRRNYGGRVSIGHATKLAAMASSEAGEIARRLADAGIAVTILPATDLFLLGRDRDHLIPRGLAPAMLLAGNGVAVTVATNNVLNPFTPFGDASLGRMANFFVNIAQLSRDEDIATAFDMVTINAARVMGRGYDLKLGAQADIVVADAADPLSLVREIRHPIAGWKNGRQTFMHPRAHLLTPESWRA</sequence>
<dbReference type="GO" id="GO:0019239">
    <property type="term" value="F:deaminase activity"/>
    <property type="evidence" value="ECO:0007669"/>
    <property type="project" value="UniProtKB-ARBA"/>
</dbReference>
<evidence type="ECO:0000256" key="1">
    <source>
        <dbReference type="ARBA" id="ARBA00022723"/>
    </source>
</evidence>
<organism evidence="4 5">
    <name type="scientific">Rhizobium tropici</name>
    <dbReference type="NCBI Taxonomy" id="398"/>
    <lineage>
        <taxon>Bacteria</taxon>
        <taxon>Pseudomonadati</taxon>
        <taxon>Pseudomonadota</taxon>
        <taxon>Alphaproteobacteria</taxon>
        <taxon>Hyphomicrobiales</taxon>
        <taxon>Rhizobiaceae</taxon>
        <taxon>Rhizobium/Agrobacterium group</taxon>
        <taxon>Rhizobium</taxon>
    </lineage>
</organism>
<evidence type="ECO:0000313" key="4">
    <source>
        <dbReference type="EMBL" id="KAA1180450.1"/>
    </source>
</evidence>
<evidence type="ECO:0000256" key="2">
    <source>
        <dbReference type="ARBA" id="ARBA00022801"/>
    </source>
</evidence>
<dbReference type="SUPFAM" id="SSF51556">
    <property type="entry name" value="Metallo-dependent hydrolases"/>
    <property type="match status" value="1"/>
</dbReference>
<dbReference type="AlphaFoldDB" id="A0A5B0W0B7"/>
<evidence type="ECO:0000259" key="3">
    <source>
        <dbReference type="Pfam" id="PF07969"/>
    </source>
</evidence>
<dbReference type="Proteomes" id="UP000323608">
    <property type="component" value="Unassembled WGS sequence"/>
</dbReference>
<dbReference type="InterPro" id="IPR052349">
    <property type="entry name" value="Metallo-hydrolase_Enzymes"/>
</dbReference>
<keyword evidence="2 4" id="KW-0378">Hydrolase</keyword>
<dbReference type="GO" id="GO:0016814">
    <property type="term" value="F:hydrolase activity, acting on carbon-nitrogen (but not peptide) bonds, in cyclic amidines"/>
    <property type="evidence" value="ECO:0007669"/>
    <property type="project" value="TreeGrafter"/>
</dbReference>
<proteinExistence type="predicted"/>
<dbReference type="GO" id="GO:0046872">
    <property type="term" value="F:metal ion binding"/>
    <property type="evidence" value="ECO:0007669"/>
    <property type="project" value="UniProtKB-KW"/>
</dbReference>
<dbReference type="CDD" id="cd01293">
    <property type="entry name" value="Bact_CD"/>
    <property type="match status" value="1"/>
</dbReference>
<reference evidence="4 5" key="1">
    <citation type="submission" date="2019-07" db="EMBL/GenBank/DDBJ databases">
        <title>The Draft Genome Sequence of Rhizobium tropici SARCC-755 Associated with Superior Nodulation on Pigeonpea (Cajanus cajan (L.) Millsp.).</title>
        <authorList>
            <person name="Bopape F.L."/>
            <person name="Hassen A.I."/>
            <person name="Swanevelder Z.H."/>
            <person name="Gwata E.T."/>
        </authorList>
    </citation>
    <scope>NUCLEOTIDE SEQUENCE [LARGE SCALE GENOMIC DNA]</scope>
    <source>
        <strain evidence="4 5">SARCC-755</strain>
    </source>
</reference>
<dbReference type="RefSeq" id="WP_149635703.1">
    <property type="nucleotide sequence ID" value="NZ_VNIP01000008.1"/>
</dbReference>
<dbReference type="PANTHER" id="PTHR32027">
    <property type="entry name" value="CYTOSINE DEAMINASE"/>
    <property type="match status" value="1"/>
</dbReference>
<dbReference type="InterPro" id="IPR032466">
    <property type="entry name" value="Metal_Hydrolase"/>
</dbReference>
<gene>
    <name evidence="4" type="ORF">FP026_16615</name>
</gene>